<evidence type="ECO:0000313" key="2">
    <source>
        <dbReference type="Proteomes" id="UP000319865"/>
    </source>
</evidence>
<dbReference type="Proteomes" id="UP000319865">
    <property type="component" value="Unassembled WGS sequence"/>
</dbReference>
<dbReference type="AlphaFoldDB" id="A0A543PHQ3"/>
<accession>A0A543PHQ3</accession>
<dbReference type="InterPro" id="IPR035897">
    <property type="entry name" value="Toll_tir_struct_dom_sf"/>
</dbReference>
<evidence type="ECO:0000313" key="1">
    <source>
        <dbReference type="EMBL" id="TQN43610.1"/>
    </source>
</evidence>
<dbReference type="Gene3D" id="3.40.50.10140">
    <property type="entry name" value="Toll/interleukin-1 receptor homology (TIR) domain"/>
    <property type="match status" value="1"/>
</dbReference>
<gene>
    <name evidence="1" type="ORF">FHU33_3063</name>
</gene>
<proteinExistence type="predicted"/>
<protein>
    <submittedName>
        <fullName evidence="1">TIR domain-containing protein</fullName>
    </submittedName>
</protein>
<organism evidence="1 2">
    <name type="scientific">Blastococcus colisei</name>
    <dbReference type="NCBI Taxonomy" id="1564162"/>
    <lineage>
        <taxon>Bacteria</taxon>
        <taxon>Bacillati</taxon>
        <taxon>Actinomycetota</taxon>
        <taxon>Actinomycetes</taxon>
        <taxon>Geodermatophilales</taxon>
        <taxon>Geodermatophilaceae</taxon>
        <taxon>Blastococcus</taxon>
    </lineage>
</organism>
<reference evidence="1 2" key="1">
    <citation type="submission" date="2019-06" db="EMBL/GenBank/DDBJ databases">
        <title>Sequencing the genomes of 1000 actinobacteria strains.</title>
        <authorList>
            <person name="Klenk H.-P."/>
        </authorList>
    </citation>
    <scope>NUCLEOTIDE SEQUENCE [LARGE SCALE GENOMIC DNA]</scope>
    <source>
        <strain evidence="1 2">DSM 46837</strain>
    </source>
</reference>
<sequence>MKVFLSWSGDVSRQVAGLLREWLPLVINEIEPFMSSEDIEKGSRGLNVIASELQDSSHGIVVVTEENFERPWINFEAGALSKVVVGSRVTPLLFGVEYTQITGPLTQFQYVLPKQEEMRKLMDSINRDCDRPLSEGFLGKAFDQWWPQLETDLRNVRKRDTHVSRRSPEQLSSETLQIVRSIQRDLKETRWATGSSYAGPMPTFRVEYSLENADAELQQEFISTMNTVAGRYGLVPVRLHDADYPTFVFFNIEKEFRKVIDADIGDRFWDMGLEKNVLEIEP</sequence>
<keyword evidence="2" id="KW-1185">Reference proteome</keyword>
<name>A0A543PHQ3_9ACTN</name>
<comment type="caution">
    <text evidence="1">The sequence shown here is derived from an EMBL/GenBank/DDBJ whole genome shotgun (WGS) entry which is preliminary data.</text>
</comment>
<dbReference type="RefSeq" id="WP_170182466.1">
    <property type="nucleotide sequence ID" value="NZ_VFQE01000001.1"/>
</dbReference>
<dbReference type="SUPFAM" id="SSF52200">
    <property type="entry name" value="Toll/Interleukin receptor TIR domain"/>
    <property type="match status" value="1"/>
</dbReference>
<dbReference type="EMBL" id="VFQE01000001">
    <property type="protein sequence ID" value="TQN43610.1"/>
    <property type="molecule type" value="Genomic_DNA"/>
</dbReference>